<dbReference type="InterPro" id="IPR036188">
    <property type="entry name" value="FAD/NAD-bd_sf"/>
</dbReference>
<dbReference type="NCBIfam" id="TIGR01789">
    <property type="entry name" value="lycopene_cycl"/>
    <property type="match status" value="1"/>
</dbReference>
<evidence type="ECO:0000256" key="1">
    <source>
        <dbReference type="ARBA" id="ARBA00006599"/>
    </source>
</evidence>
<dbReference type="GO" id="GO:0045436">
    <property type="term" value="F:lycopene beta cyclase activity"/>
    <property type="evidence" value="ECO:0007669"/>
    <property type="project" value="InterPro"/>
</dbReference>
<proteinExistence type="inferred from homology"/>
<dbReference type="HOGENOM" id="CLU_698000_0_0_5"/>
<reference evidence="2 3" key="1">
    <citation type="journal article" date="2008" name="Appl. Environ. Microbiol.">
        <title>Genomic insights into Mn(II) oxidation by the marine alphaproteobacterium Aurantimonas sp. strain SI85-9A1.</title>
        <authorList>
            <person name="Dick G.J."/>
            <person name="Podell S."/>
            <person name="Johnson H.A."/>
            <person name="Rivera-Espinoza Y."/>
            <person name="Bernier-Latmani R."/>
            <person name="McCarthy J.K."/>
            <person name="Torpey J.W."/>
            <person name="Clement B.G."/>
            <person name="Gaasterland T."/>
            <person name="Tebo B.M."/>
        </authorList>
    </citation>
    <scope>NUCLEOTIDE SEQUENCE [LARGE SCALE GENOMIC DNA]</scope>
    <source>
        <strain evidence="2 3">SI85-9A1</strain>
    </source>
</reference>
<keyword evidence="3" id="KW-1185">Reference proteome</keyword>
<dbReference type="EMBL" id="AAPJ01000004">
    <property type="protein sequence ID" value="EAS49800.1"/>
    <property type="molecule type" value="Genomic_DNA"/>
</dbReference>
<comment type="similarity">
    <text evidence="1">Belongs to the lycopene cyclase family.</text>
</comment>
<dbReference type="NCBIfam" id="TIGR01790">
    <property type="entry name" value="carotene-cycl"/>
    <property type="match status" value="1"/>
</dbReference>
<evidence type="ECO:0000313" key="2">
    <source>
        <dbReference type="EMBL" id="EAS49800.1"/>
    </source>
</evidence>
<evidence type="ECO:0000313" key="3">
    <source>
        <dbReference type="Proteomes" id="UP000000321"/>
    </source>
</evidence>
<dbReference type="Pfam" id="PF05834">
    <property type="entry name" value="Lycopene_cycl"/>
    <property type="match status" value="1"/>
</dbReference>
<dbReference type="Proteomes" id="UP000000321">
    <property type="component" value="Unassembled WGS sequence"/>
</dbReference>
<dbReference type="GO" id="GO:0016117">
    <property type="term" value="P:carotenoid biosynthetic process"/>
    <property type="evidence" value="ECO:0007669"/>
    <property type="project" value="InterPro"/>
</dbReference>
<dbReference type="RefSeq" id="WP_009208339.1">
    <property type="nucleotide sequence ID" value="NZ_BBWP01000034.1"/>
</dbReference>
<dbReference type="SUPFAM" id="SSF51905">
    <property type="entry name" value="FAD/NAD(P)-binding domain"/>
    <property type="match status" value="1"/>
</dbReference>
<organism evidence="2 3">
    <name type="scientific">Aurantimonas manganoxydans (strain ATCC BAA-1229 / DSM 21871 / SI85-9A1)</name>
    <dbReference type="NCBI Taxonomy" id="287752"/>
    <lineage>
        <taxon>Bacteria</taxon>
        <taxon>Pseudomonadati</taxon>
        <taxon>Pseudomonadota</taxon>
        <taxon>Alphaproteobacteria</taxon>
        <taxon>Hyphomicrobiales</taxon>
        <taxon>Aurantimonadaceae</taxon>
        <taxon>Aurantimonas</taxon>
    </lineage>
</organism>
<dbReference type="OrthoDB" id="5793379at2"/>
<sequence>MNGVERHDRPIDVAFVGGGLANGLAAYRLARARPELSIRVFEAGEAVGGNHTWSFHAGDLSAAEHDWLAPFVRYRWDAYDVRFPQRRRQIATGYRSVSSEQFRAVIDAALGDRIERHAPVRAVTPTTLTLEDGRELAAVCVIDGRGHAPSPHLMLGFQKFLGQEIELAAPHGLSRPIIMDATVAQEDGYRFVYVLPLTATTLLVEDTYYADGPALSEERLRTTIADYLATHGWTAKAVLREERGVLPIALDGDIEAFWADRRGVPATGLAAALFHPTTGYSLPDAVRLADRLAGLTDLSAGAVFAATRAHSVAAWRERGFFRLLNRLLFFAGVPSKRYEILQHFHRLPDTLIGRFYAAQLSRLDMVRIMTGRPPVPVGNALKVLARHRLTGELA</sequence>
<dbReference type="InterPro" id="IPR010108">
    <property type="entry name" value="Lycopene_cyclase_b/e"/>
</dbReference>
<protein>
    <submittedName>
        <fullName evidence="2">Lycopene cyclase</fullName>
    </submittedName>
</protein>
<gene>
    <name evidence="2" type="ORF">SI859A1_00460</name>
</gene>
<accession>Q1YGX9</accession>
<dbReference type="BioCyc" id="AURANTIMONAS:SI859A1_00460-MONOMER"/>
<dbReference type="InterPro" id="IPR008461">
    <property type="entry name" value="CrtY"/>
</dbReference>
<name>Q1YGX9_AURMS</name>
<dbReference type="AlphaFoldDB" id="Q1YGX9"/>
<comment type="caution">
    <text evidence="2">The sequence shown here is derived from an EMBL/GenBank/DDBJ whole genome shotgun (WGS) entry which is preliminary data.</text>
</comment>
<dbReference type="GO" id="GO:0016705">
    <property type="term" value="F:oxidoreductase activity, acting on paired donors, with incorporation or reduction of molecular oxygen"/>
    <property type="evidence" value="ECO:0007669"/>
    <property type="project" value="InterPro"/>
</dbReference>
<dbReference type="Gene3D" id="3.50.50.60">
    <property type="entry name" value="FAD/NAD(P)-binding domain"/>
    <property type="match status" value="1"/>
</dbReference>